<dbReference type="EMBL" id="BFEA01000027">
    <property type="protein sequence ID" value="GBG62325.1"/>
    <property type="molecule type" value="Genomic_DNA"/>
</dbReference>
<dbReference type="PANTHER" id="PTHR36035:SF1">
    <property type="entry name" value="PROTEIN DISULFIDE-ISOMERASE SCO2"/>
    <property type="match status" value="1"/>
</dbReference>
<evidence type="ECO:0000313" key="2">
    <source>
        <dbReference type="Proteomes" id="UP000265515"/>
    </source>
</evidence>
<dbReference type="InterPro" id="IPR037477">
    <property type="entry name" value="SCO2"/>
</dbReference>
<organism evidence="1 2">
    <name type="scientific">Chara braunii</name>
    <name type="common">Braun's stonewort</name>
    <dbReference type="NCBI Taxonomy" id="69332"/>
    <lineage>
        <taxon>Eukaryota</taxon>
        <taxon>Viridiplantae</taxon>
        <taxon>Streptophyta</taxon>
        <taxon>Charophyceae</taxon>
        <taxon>Charales</taxon>
        <taxon>Characeae</taxon>
        <taxon>Chara</taxon>
    </lineage>
</organism>
<evidence type="ECO:0008006" key="3">
    <source>
        <dbReference type="Google" id="ProtNLM"/>
    </source>
</evidence>
<dbReference type="PANTHER" id="PTHR36035">
    <property type="entry name" value="PROTEIN DISULFIDE-ISOMERASE SCO2"/>
    <property type="match status" value="1"/>
</dbReference>
<protein>
    <recommendedName>
        <fullName evidence="3">Protein disulfide-isomerase SCO2</fullName>
    </recommendedName>
</protein>
<accession>A0A388JX18</accession>
<sequence>MVSVSASSADVCTAVFLSNKFPTLGNACHLDVLAARARAGHRHRQTLDASCPLIAARSDRGCLACSVRGGKEGEGFWSPFSLGNGSHSGCASQTQRHPINCCHGGHCSLQLQVLHTTGRREKGPRKGVREGARQGATMCIGSGHDAPPLRSRRYDTCCILAWHVSSLPPLPPLVPPRQSPGCGCLSSRPSSRNDDTENPLLRCGRNKGRRCSICCASSSVGVSIPMETGEDAGSSQGGVSRTRVQELGQRLGLGWKFTRWHHVPSVLLRTLSRKSGVSEKRAAWGKKFNKGGSDLSADRPLPLPMTFPDSEPISPEEVDKLLQCDPEVEDCKDIVYQWTGKCHRCQGTGLVSFYRGKREVISDCITCLGIGYVQKITLRDDIPIMEDPDA</sequence>
<evidence type="ECO:0000313" key="1">
    <source>
        <dbReference type="EMBL" id="GBG62325.1"/>
    </source>
</evidence>
<name>A0A388JX18_CHABU</name>
<keyword evidence="2" id="KW-1185">Reference proteome</keyword>
<dbReference type="AlphaFoldDB" id="A0A388JX18"/>
<dbReference type="Proteomes" id="UP000265515">
    <property type="component" value="Unassembled WGS sequence"/>
</dbReference>
<gene>
    <name evidence="1" type="ORF">CBR_g29933</name>
</gene>
<dbReference type="Gramene" id="GBG62325">
    <property type="protein sequence ID" value="GBG62325"/>
    <property type="gene ID" value="CBR_g29933"/>
</dbReference>
<dbReference type="OrthoDB" id="2018364at2759"/>
<comment type="caution">
    <text evidence="1">The sequence shown here is derived from an EMBL/GenBank/DDBJ whole genome shotgun (WGS) entry which is preliminary data.</text>
</comment>
<proteinExistence type="predicted"/>
<reference evidence="1 2" key="1">
    <citation type="journal article" date="2018" name="Cell">
        <title>The Chara Genome: Secondary Complexity and Implications for Plant Terrestrialization.</title>
        <authorList>
            <person name="Nishiyama T."/>
            <person name="Sakayama H."/>
            <person name="Vries J.D."/>
            <person name="Buschmann H."/>
            <person name="Saint-Marcoux D."/>
            <person name="Ullrich K.K."/>
            <person name="Haas F.B."/>
            <person name="Vanderstraeten L."/>
            <person name="Becker D."/>
            <person name="Lang D."/>
            <person name="Vosolsobe S."/>
            <person name="Rombauts S."/>
            <person name="Wilhelmsson P.K.I."/>
            <person name="Janitza P."/>
            <person name="Kern R."/>
            <person name="Heyl A."/>
            <person name="Rumpler F."/>
            <person name="Villalobos L.I.A.C."/>
            <person name="Clay J.M."/>
            <person name="Skokan R."/>
            <person name="Toyoda A."/>
            <person name="Suzuki Y."/>
            <person name="Kagoshima H."/>
            <person name="Schijlen E."/>
            <person name="Tajeshwar N."/>
            <person name="Catarino B."/>
            <person name="Hetherington A.J."/>
            <person name="Saltykova A."/>
            <person name="Bonnot C."/>
            <person name="Breuninger H."/>
            <person name="Symeonidi A."/>
            <person name="Radhakrishnan G.V."/>
            <person name="Van Nieuwerburgh F."/>
            <person name="Deforce D."/>
            <person name="Chang C."/>
            <person name="Karol K.G."/>
            <person name="Hedrich R."/>
            <person name="Ulvskov P."/>
            <person name="Glockner G."/>
            <person name="Delwiche C.F."/>
            <person name="Petrasek J."/>
            <person name="Van de Peer Y."/>
            <person name="Friml J."/>
            <person name="Beilby M."/>
            <person name="Dolan L."/>
            <person name="Kohara Y."/>
            <person name="Sugano S."/>
            <person name="Fujiyama A."/>
            <person name="Delaux P.-M."/>
            <person name="Quint M."/>
            <person name="TheiBen G."/>
            <person name="Hagemann M."/>
            <person name="Harholt J."/>
            <person name="Dunand C."/>
            <person name="Zachgo S."/>
            <person name="Langdale J."/>
            <person name="Maumus F."/>
            <person name="Straeten D.V.D."/>
            <person name="Gould S.B."/>
            <person name="Rensing S.A."/>
        </authorList>
    </citation>
    <scope>NUCLEOTIDE SEQUENCE [LARGE SCALE GENOMIC DNA]</scope>
    <source>
        <strain evidence="1 2">S276</strain>
    </source>
</reference>